<dbReference type="SUPFAM" id="SSF109854">
    <property type="entry name" value="DinB/YfiT-like putative metalloenzymes"/>
    <property type="match status" value="1"/>
</dbReference>
<evidence type="ECO:0000259" key="1">
    <source>
        <dbReference type="Pfam" id="PF11716"/>
    </source>
</evidence>
<proteinExistence type="predicted"/>
<protein>
    <recommendedName>
        <fullName evidence="1">Mycothiol-dependent maleylpyruvate isomerase metal-binding domain-containing protein</fullName>
    </recommendedName>
</protein>
<sequence>VAPGIPGAVAGVDDERFPEWRPFVDAVQHRGPDAGTWCEAWTVRDIVIHQAGNAEELARVLGAHLEGEPVGTRGFEEREAPLRALGDADLWEALTDRMATLNRVAVAADEVSADTDVAWTGRTMKVPWFAEHMREELVLHGWDITGDPDLPTALLAALAEPWMTTHSVLAVGRPLLAKGAKQLAPGEQIDARLRVAGTDDVVVSADADGTTIALEDPDGPATLETDAAARVLLLWGRRPANPARICSRVGPEALGRVRRLLSGYCSAATETCRLSSFDRPARRSRWC</sequence>
<dbReference type="Pfam" id="PF11716">
    <property type="entry name" value="MDMPI_N"/>
    <property type="match status" value="1"/>
</dbReference>
<gene>
    <name evidence="2" type="ORF">MNAB215_3518</name>
</gene>
<dbReference type="Gene3D" id="1.20.120.450">
    <property type="entry name" value="dinb family like domain"/>
    <property type="match status" value="1"/>
</dbReference>
<accession>A0A2U3PC30</accession>
<dbReference type="Proteomes" id="UP000240424">
    <property type="component" value="Unassembled WGS sequence"/>
</dbReference>
<evidence type="ECO:0000313" key="3">
    <source>
        <dbReference type="Proteomes" id="UP000240424"/>
    </source>
</evidence>
<dbReference type="AlphaFoldDB" id="A0A2U3PC30"/>
<reference evidence="2 3" key="1">
    <citation type="submission" date="2017-01" db="EMBL/GenBank/DDBJ databases">
        <authorList>
            <consortium name="Urmite Genomes"/>
        </authorList>
    </citation>
    <scope>NUCLEOTIDE SEQUENCE [LARGE SCALE GENOMIC DNA]</scope>
    <source>
        <strain evidence="2 3">AB215</strain>
    </source>
</reference>
<name>A0A2U3PC30_9MYCO</name>
<evidence type="ECO:0000313" key="2">
    <source>
        <dbReference type="EMBL" id="SPM41313.1"/>
    </source>
</evidence>
<dbReference type="InterPro" id="IPR024344">
    <property type="entry name" value="MDMPI_metal-binding"/>
</dbReference>
<organism evidence="2 3">
    <name type="scientific">Mycobacterium numidiamassiliense</name>
    <dbReference type="NCBI Taxonomy" id="1841861"/>
    <lineage>
        <taxon>Bacteria</taxon>
        <taxon>Bacillati</taxon>
        <taxon>Actinomycetota</taxon>
        <taxon>Actinomycetes</taxon>
        <taxon>Mycobacteriales</taxon>
        <taxon>Mycobacteriaceae</taxon>
        <taxon>Mycobacterium</taxon>
    </lineage>
</organism>
<feature type="domain" description="Mycothiol-dependent maleylpyruvate isomerase metal-binding" evidence="1">
    <location>
        <begin position="19"/>
        <end position="144"/>
    </location>
</feature>
<feature type="non-terminal residue" evidence="2">
    <location>
        <position position="1"/>
    </location>
</feature>
<dbReference type="GO" id="GO:0046872">
    <property type="term" value="F:metal ion binding"/>
    <property type="evidence" value="ECO:0007669"/>
    <property type="project" value="InterPro"/>
</dbReference>
<dbReference type="EMBL" id="FUEZ01000004">
    <property type="protein sequence ID" value="SPM41313.1"/>
    <property type="molecule type" value="Genomic_DNA"/>
</dbReference>
<keyword evidence="3" id="KW-1185">Reference proteome</keyword>
<dbReference type="InterPro" id="IPR034660">
    <property type="entry name" value="DinB/YfiT-like"/>
</dbReference>
<dbReference type="STRING" id="1841861.GCA_900157365_01837"/>